<sequence length="155" mass="16058">MARPNPAFKRQRGAQLVEFALILPILLTVTFLIVGYSAVFMVQHTLSSAVSQGARAVAVAGSTTSPEVAARQLLASALPAAIYPNGFSFSTQALGGAGDCGNAFNAGSNPALTCLEFKGTFSVAQNAFLSSIPFANELFPAQLTASAVVLYQNTN</sequence>
<dbReference type="InterPro" id="IPR012495">
    <property type="entry name" value="TadE-like_dom"/>
</dbReference>
<evidence type="ECO:0000256" key="1">
    <source>
        <dbReference type="SAM" id="Phobius"/>
    </source>
</evidence>
<protein>
    <submittedName>
        <fullName evidence="3">Pilus assembly protein</fullName>
    </submittedName>
</protein>
<accession>A0ABT1WBP3</accession>
<evidence type="ECO:0000259" key="2">
    <source>
        <dbReference type="Pfam" id="PF07811"/>
    </source>
</evidence>
<feature type="transmembrane region" description="Helical" evidence="1">
    <location>
        <begin position="21"/>
        <end position="42"/>
    </location>
</feature>
<evidence type="ECO:0000313" key="3">
    <source>
        <dbReference type="EMBL" id="MCQ8894926.1"/>
    </source>
</evidence>
<dbReference type="EMBL" id="JANIGO010000001">
    <property type="protein sequence ID" value="MCQ8894926.1"/>
    <property type="molecule type" value="Genomic_DNA"/>
</dbReference>
<dbReference type="Proteomes" id="UP001204142">
    <property type="component" value="Unassembled WGS sequence"/>
</dbReference>
<comment type="caution">
    <text evidence="3">The sequence shown here is derived from an EMBL/GenBank/DDBJ whole genome shotgun (WGS) entry which is preliminary data.</text>
</comment>
<proteinExistence type="predicted"/>
<keyword evidence="1" id="KW-0812">Transmembrane</keyword>
<keyword evidence="1" id="KW-0472">Membrane</keyword>
<feature type="domain" description="TadE-like" evidence="2">
    <location>
        <begin position="13"/>
        <end position="55"/>
    </location>
</feature>
<name>A0ABT1WBP3_9BURK</name>
<keyword evidence="4" id="KW-1185">Reference proteome</keyword>
<dbReference type="Pfam" id="PF07811">
    <property type="entry name" value="TadE"/>
    <property type="match status" value="1"/>
</dbReference>
<dbReference type="RefSeq" id="WP_256762575.1">
    <property type="nucleotide sequence ID" value="NZ_JANIGO010000001.1"/>
</dbReference>
<gene>
    <name evidence="3" type="ORF">NQT62_00545</name>
</gene>
<reference evidence="3 4" key="1">
    <citation type="submission" date="2022-07" db="EMBL/GenBank/DDBJ databases">
        <authorList>
            <person name="Xamxidin M."/>
            <person name="Wu M."/>
        </authorList>
    </citation>
    <scope>NUCLEOTIDE SEQUENCE [LARGE SCALE GENOMIC DNA]</scope>
    <source>
        <strain evidence="3 4">NBRC 111650</strain>
    </source>
</reference>
<evidence type="ECO:0000313" key="4">
    <source>
        <dbReference type="Proteomes" id="UP001204142"/>
    </source>
</evidence>
<keyword evidence="1" id="KW-1133">Transmembrane helix</keyword>
<organism evidence="3 4">
    <name type="scientific">Limnobacter humi</name>
    <dbReference type="NCBI Taxonomy" id="1778671"/>
    <lineage>
        <taxon>Bacteria</taxon>
        <taxon>Pseudomonadati</taxon>
        <taxon>Pseudomonadota</taxon>
        <taxon>Betaproteobacteria</taxon>
        <taxon>Burkholderiales</taxon>
        <taxon>Burkholderiaceae</taxon>
        <taxon>Limnobacter</taxon>
    </lineage>
</organism>